<dbReference type="GO" id="GO:0080143">
    <property type="term" value="P:regulation of amino acid export"/>
    <property type="evidence" value="ECO:0007669"/>
    <property type="project" value="InterPro"/>
</dbReference>
<protein>
    <submittedName>
        <fullName evidence="10">Uncharacterized protein</fullName>
    </submittedName>
</protein>
<feature type="region of interest" description="Disordered" evidence="8">
    <location>
        <begin position="55"/>
        <end position="78"/>
    </location>
</feature>
<dbReference type="AlphaFoldDB" id="A0A8S0RDN9"/>
<name>A0A8S0RDN9_OLEEU</name>
<evidence type="ECO:0000256" key="5">
    <source>
        <dbReference type="ARBA" id="ARBA00022970"/>
    </source>
</evidence>
<dbReference type="Gramene" id="OE9A115069T1">
    <property type="protein sequence ID" value="OE9A115069C1"/>
    <property type="gene ID" value="OE9A115069"/>
</dbReference>
<dbReference type="Proteomes" id="UP000594638">
    <property type="component" value="Unassembled WGS sequence"/>
</dbReference>
<evidence type="ECO:0000313" key="10">
    <source>
        <dbReference type="EMBL" id="CAA2976727.1"/>
    </source>
</evidence>
<dbReference type="PANTHER" id="PTHR33228">
    <property type="entry name" value="PROTEIN GLUTAMINE DUMPER 4-RELATED"/>
    <property type="match status" value="1"/>
</dbReference>
<evidence type="ECO:0000256" key="2">
    <source>
        <dbReference type="ARBA" id="ARBA00009977"/>
    </source>
</evidence>
<dbReference type="OrthoDB" id="1930784at2759"/>
<comment type="caution">
    <text evidence="10">The sequence shown here is derived from an EMBL/GenBank/DDBJ whole genome shotgun (WGS) entry which is preliminary data.</text>
</comment>
<feature type="transmembrane region" description="Helical" evidence="9">
    <location>
        <begin position="24"/>
        <end position="45"/>
    </location>
</feature>
<dbReference type="InterPro" id="IPR040359">
    <property type="entry name" value="GDU"/>
</dbReference>
<dbReference type="EMBL" id="CACTIH010002529">
    <property type="protein sequence ID" value="CAA2976727.1"/>
    <property type="molecule type" value="Genomic_DNA"/>
</dbReference>
<evidence type="ECO:0000256" key="8">
    <source>
        <dbReference type="SAM" id="MobiDB-lite"/>
    </source>
</evidence>
<keyword evidence="4 9" id="KW-0812">Transmembrane</keyword>
<keyword evidence="5" id="KW-0029">Amino-acid transport</keyword>
<comment type="similarity">
    <text evidence="2">Belongs to the GLUTAMINE DUMPER 1 (TC 9.B.60) family.</text>
</comment>
<evidence type="ECO:0000256" key="7">
    <source>
        <dbReference type="ARBA" id="ARBA00023136"/>
    </source>
</evidence>
<keyword evidence="3" id="KW-0813">Transport</keyword>
<evidence type="ECO:0000313" key="11">
    <source>
        <dbReference type="Proteomes" id="UP000594638"/>
    </source>
</evidence>
<evidence type="ECO:0000256" key="9">
    <source>
        <dbReference type="SAM" id="Phobius"/>
    </source>
</evidence>
<sequence>MGIVEAPTASYSSPPKLSQWHSSVPYLFGGLAALLGLIGCALLVLSCSYWRHSDNLENQGDNKNRGENERGLEAGEVNDTVPTNFEALVIMAGQENPTFLATPMSRGENRRQNNDGIVEMGNMEDREAS</sequence>
<accession>A0A8S0RDN9</accession>
<evidence type="ECO:0000256" key="6">
    <source>
        <dbReference type="ARBA" id="ARBA00022989"/>
    </source>
</evidence>
<dbReference type="GO" id="GO:0016020">
    <property type="term" value="C:membrane"/>
    <property type="evidence" value="ECO:0007669"/>
    <property type="project" value="UniProtKB-SubCell"/>
</dbReference>
<keyword evidence="7 9" id="KW-0472">Membrane</keyword>
<evidence type="ECO:0000256" key="4">
    <source>
        <dbReference type="ARBA" id="ARBA00022692"/>
    </source>
</evidence>
<evidence type="ECO:0000256" key="1">
    <source>
        <dbReference type="ARBA" id="ARBA00004167"/>
    </source>
</evidence>
<keyword evidence="11" id="KW-1185">Reference proteome</keyword>
<keyword evidence="6 9" id="KW-1133">Transmembrane helix</keyword>
<dbReference type="GO" id="GO:0006865">
    <property type="term" value="P:amino acid transport"/>
    <property type="evidence" value="ECO:0007669"/>
    <property type="project" value="UniProtKB-KW"/>
</dbReference>
<feature type="compositionally biased region" description="Basic and acidic residues" evidence="8">
    <location>
        <begin position="55"/>
        <end position="73"/>
    </location>
</feature>
<evidence type="ECO:0000256" key="3">
    <source>
        <dbReference type="ARBA" id="ARBA00022448"/>
    </source>
</evidence>
<proteinExistence type="inferred from homology"/>
<dbReference type="PANTHER" id="PTHR33228:SF77">
    <property type="entry name" value="PROTEIN GLUTAMINE DUMPER 2"/>
    <property type="match status" value="1"/>
</dbReference>
<reference evidence="10 11" key="1">
    <citation type="submission" date="2019-12" db="EMBL/GenBank/DDBJ databases">
        <authorList>
            <person name="Alioto T."/>
            <person name="Alioto T."/>
            <person name="Gomez Garrido J."/>
        </authorList>
    </citation>
    <scope>NUCLEOTIDE SEQUENCE [LARGE SCALE GENOMIC DNA]</scope>
</reference>
<comment type="subcellular location">
    <subcellularLocation>
        <location evidence="1">Membrane</location>
        <topology evidence="1">Single-pass membrane protein</topology>
    </subcellularLocation>
</comment>
<gene>
    <name evidence="10" type="ORF">OLEA9_A115069</name>
</gene>
<organism evidence="10 11">
    <name type="scientific">Olea europaea subsp. europaea</name>
    <dbReference type="NCBI Taxonomy" id="158383"/>
    <lineage>
        <taxon>Eukaryota</taxon>
        <taxon>Viridiplantae</taxon>
        <taxon>Streptophyta</taxon>
        <taxon>Embryophyta</taxon>
        <taxon>Tracheophyta</taxon>
        <taxon>Spermatophyta</taxon>
        <taxon>Magnoliopsida</taxon>
        <taxon>eudicotyledons</taxon>
        <taxon>Gunneridae</taxon>
        <taxon>Pentapetalae</taxon>
        <taxon>asterids</taxon>
        <taxon>lamiids</taxon>
        <taxon>Lamiales</taxon>
        <taxon>Oleaceae</taxon>
        <taxon>Oleeae</taxon>
        <taxon>Olea</taxon>
    </lineage>
</organism>